<sequence length="569" mass="66304">MEIHTDKVFFKTDTTDPETGLPVYVFDSNYLPNFNNINNENNYRDIDGVEDDDEGENRGFQYDKTTIETILLKAFKKIIPRIPNHPYTLVCFTSGFKNFNKPSQNNNSWIILLKCYQLLPNNLKDMLKRAYIVHESWLIRSFLQILSKINNLNFITKADSNRFNKLIYCKDLSELSSFLNLIKIRISLDVYLYDLQYNPSGNFPQYKDTNSLIDSLEYRNYLNLIKSRIHQRLIQESSSYELVFFKPGNSIKLNILNKAIERGNYLDLSQWDIYVMGTLYLNLLKNFEILIPIDEIEIPIKDDFEYTFKIFNKILNRDPEKKLIKIIPIFINLLNNSHITKHDLKTLSKTITPSLCQLKISLINQDSILIGQRFIKNLLELWSSIEENYLENKSFINQAKKLPNVPPSRKITNGDYNSKDYNKKRNQPKLLPPIPNNDIVDKETKDEEILIPSIRNLSGSSTISTTNSMEEDHKKHYDNSELSSVIIETRPATSLSSPIKTSTFTPLQDLTTTLNKLPKEQLVNRKPSQKLVTKFSDSYSSLQGERKVNKLAQLYEERLKGIQIMNEFK</sequence>
<gene>
    <name evidence="3" type="ORF">WICMUC_003886</name>
</gene>
<comment type="caution">
    <text evidence="3">The sequence shown here is derived from an EMBL/GenBank/DDBJ whole genome shotgun (WGS) entry which is preliminary data.</text>
</comment>
<dbReference type="Proteomes" id="UP000769528">
    <property type="component" value="Unassembled WGS sequence"/>
</dbReference>
<dbReference type="InterPro" id="IPR001251">
    <property type="entry name" value="CRAL-TRIO_dom"/>
</dbReference>
<dbReference type="AlphaFoldDB" id="A0A9P8TB45"/>
<reference evidence="3" key="1">
    <citation type="journal article" date="2021" name="Open Biol.">
        <title>Shared evolutionary footprints suggest mitochondrial oxidative damage underlies multiple complex I losses in fungi.</title>
        <authorList>
            <person name="Schikora-Tamarit M.A."/>
            <person name="Marcet-Houben M."/>
            <person name="Nosek J."/>
            <person name="Gabaldon T."/>
        </authorList>
    </citation>
    <scope>NUCLEOTIDE SEQUENCE</scope>
    <source>
        <strain evidence="3">CBS6341</strain>
    </source>
</reference>
<dbReference type="EMBL" id="JAEUBF010001057">
    <property type="protein sequence ID" value="KAH3673053.1"/>
    <property type="molecule type" value="Genomic_DNA"/>
</dbReference>
<evidence type="ECO:0000313" key="3">
    <source>
        <dbReference type="EMBL" id="KAH3673053.1"/>
    </source>
</evidence>
<accession>A0A9P8TB45</accession>
<evidence type="ECO:0000259" key="2">
    <source>
        <dbReference type="Pfam" id="PF13716"/>
    </source>
</evidence>
<dbReference type="Pfam" id="PF13716">
    <property type="entry name" value="CRAL_TRIO_2"/>
    <property type="match status" value="1"/>
</dbReference>
<evidence type="ECO:0000256" key="1">
    <source>
        <dbReference type="SAM" id="MobiDB-lite"/>
    </source>
</evidence>
<dbReference type="InterPro" id="IPR008936">
    <property type="entry name" value="Rho_GTPase_activation_prot"/>
</dbReference>
<dbReference type="SUPFAM" id="SSF48350">
    <property type="entry name" value="GTPase activation domain, GAP"/>
    <property type="match status" value="1"/>
</dbReference>
<feature type="region of interest" description="Disordered" evidence="1">
    <location>
        <begin position="401"/>
        <end position="438"/>
    </location>
</feature>
<evidence type="ECO:0000313" key="4">
    <source>
        <dbReference type="Proteomes" id="UP000769528"/>
    </source>
</evidence>
<organism evidence="3 4">
    <name type="scientific">Wickerhamomyces mucosus</name>
    <dbReference type="NCBI Taxonomy" id="1378264"/>
    <lineage>
        <taxon>Eukaryota</taxon>
        <taxon>Fungi</taxon>
        <taxon>Dikarya</taxon>
        <taxon>Ascomycota</taxon>
        <taxon>Saccharomycotina</taxon>
        <taxon>Saccharomycetes</taxon>
        <taxon>Phaffomycetales</taxon>
        <taxon>Wickerhamomycetaceae</taxon>
        <taxon>Wickerhamomyces</taxon>
    </lineage>
</organism>
<dbReference type="InterPro" id="IPR036865">
    <property type="entry name" value="CRAL-TRIO_dom_sf"/>
</dbReference>
<name>A0A9P8TB45_9ASCO</name>
<proteinExistence type="predicted"/>
<protein>
    <recommendedName>
        <fullName evidence="2">CRAL-TRIO domain-containing protein</fullName>
    </recommendedName>
</protein>
<dbReference type="OrthoDB" id="410651at2759"/>
<dbReference type="Gene3D" id="3.40.525.10">
    <property type="entry name" value="CRAL-TRIO lipid binding domain"/>
    <property type="match status" value="1"/>
</dbReference>
<keyword evidence="4" id="KW-1185">Reference proteome</keyword>
<reference evidence="3" key="2">
    <citation type="submission" date="2021-01" db="EMBL/GenBank/DDBJ databases">
        <authorList>
            <person name="Schikora-Tamarit M.A."/>
        </authorList>
    </citation>
    <scope>NUCLEOTIDE SEQUENCE</scope>
    <source>
        <strain evidence="3">CBS6341</strain>
    </source>
</reference>
<feature type="domain" description="CRAL-TRIO" evidence="2">
    <location>
        <begin position="21"/>
        <end position="194"/>
    </location>
</feature>